<dbReference type="Pfam" id="PF01145">
    <property type="entry name" value="Band_7"/>
    <property type="match status" value="1"/>
</dbReference>
<evidence type="ECO:0000256" key="7">
    <source>
        <dbReference type="SAM" id="Coils"/>
    </source>
</evidence>
<feature type="domain" description="Band 7" evidence="9">
    <location>
        <begin position="120"/>
        <end position="289"/>
    </location>
</feature>
<dbReference type="InterPro" id="IPR010201">
    <property type="entry name" value="HflK"/>
</dbReference>
<comment type="similarity">
    <text evidence="2 6">Belongs to the band 7/mec-2 family. HflK subfamily.</text>
</comment>
<keyword evidence="3" id="KW-0812">Transmembrane</keyword>
<dbReference type="CDD" id="cd03404">
    <property type="entry name" value="SPFH_HflK"/>
    <property type="match status" value="1"/>
</dbReference>
<dbReference type="SUPFAM" id="SSF117892">
    <property type="entry name" value="Band 7/SPFH domain"/>
    <property type="match status" value="1"/>
</dbReference>
<dbReference type="InterPro" id="IPR036013">
    <property type="entry name" value="Band_7/SPFH_dom_sf"/>
</dbReference>
<dbReference type="SMART" id="SM00244">
    <property type="entry name" value="PHB"/>
    <property type="match status" value="1"/>
</dbReference>
<feature type="compositionally biased region" description="Gly residues" evidence="8">
    <location>
        <begin position="79"/>
        <end position="100"/>
    </location>
</feature>
<dbReference type="InterPro" id="IPR050710">
    <property type="entry name" value="Band7/mec-2_domain"/>
</dbReference>
<evidence type="ECO:0000256" key="6">
    <source>
        <dbReference type="RuleBase" id="RU364113"/>
    </source>
</evidence>
<feature type="region of interest" description="Disordered" evidence="8">
    <location>
        <begin position="1"/>
        <end position="62"/>
    </location>
</feature>
<sequence>MGGQEGNITMAGNSQGPWGGGGGGNRGNGGDRDTGGDRNDGGRKDGPQGPRGQGGDRPQMPEIDDLVRKGQEQLRVLMGGRGGDRGNGTGGGGRGPGGPGVTRSTVGIALLAGVALWGFASFYTVRPEQQSIELFLGEFSGIGTEGLNFAPWPLVTAEVFDVTTNRTEELGVRRGTGGNEGLMLTTDENIVDIDFQVVWNIKNARDFKFSLRDPEASVRAISESAMREVIAQSELAPILNRDRGAVADRVKELIQTTLDNRNTGINILRVNVNKVDPPSQTVQVTDANGNTTTQSVVDAFRDVQAAEQERDRVERQADAYANRRTAEARGESAQLLEASEGYRARVVNDAVGEASRFEAVLEEYRNAPEVTRKRLYLETMEKVLGDVDKIILENGSGQNGQGVVPYLPLNELRRSGGSN</sequence>
<accession>A0ABM9X710</accession>
<protein>
    <recommendedName>
        <fullName evidence="6">Protein HflK</fullName>
    </recommendedName>
</protein>
<dbReference type="PANTHER" id="PTHR43327:SF2">
    <property type="entry name" value="MODULATOR OF FTSH PROTEASE HFLK"/>
    <property type="match status" value="1"/>
</dbReference>
<dbReference type="PANTHER" id="PTHR43327">
    <property type="entry name" value="STOMATIN-LIKE PROTEIN 2, MITOCHONDRIAL"/>
    <property type="match status" value="1"/>
</dbReference>
<dbReference type="Proteomes" id="UP000003257">
    <property type="component" value="Unassembled WGS sequence"/>
</dbReference>
<gene>
    <name evidence="10" type="ORF">OIHEL45_10803</name>
</gene>
<keyword evidence="7" id="KW-0175">Coiled coil</keyword>
<keyword evidence="4" id="KW-1133">Transmembrane helix</keyword>
<name>A0ABM9X710_9RHOB</name>
<evidence type="ECO:0000256" key="2">
    <source>
        <dbReference type="ARBA" id="ARBA00006971"/>
    </source>
</evidence>
<evidence type="ECO:0000259" key="9">
    <source>
        <dbReference type="SMART" id="SM00244"/>
    </source>
</evidence>
<evidence type="ECO:0000313" key="11">
    <source>
        <dbReference type="Proteomes" id="UP000003257"/>
    </source>
</evidence>
<organism evidence="10 11">
    <name type="scientific">Sulfitobacter indolifex HEL-45</name>
    <dbReference type="NCBI Taxonomy" id="391624"/>
    <lineage>
        <taxon>Bacteria</taxon>
        <taxon>Pseudomonadati</taxon>
        <taxon>Pseudomonadota</taxon>
        <taxon>Alphaproteobacteria</taxon>
        <taxon>Rhodobacterales</taxon>
        <taxon>Roseobacteraceae</taxon>
        <taxon>Sulfitobacter</taxon>
    </lineage>
</organism>
<evidence type="ECO:0000256" key="3">
    <source>
        <dbReference type="ARBA" id="ARBA00022692"/>
    </source>
</evidence>
<comment type="subunit">
    <text evidence="6">HflC and HflK may interact to form a multimeric complex.</text>
</comment>
<keyword evidence="5" id="KW-0472">Membrane</keyword>
<evidence type="ECO:0000313" key="10">
    <source>
        <dbReference type="EMBL" id="EDQ05226.1"/>
    </source>
</evidence>
<comment type="function">
    <text evidence="6">HflC and HflK could encode or regulate a protease.</text>
</comment>
<evidence type="ECO:0000256" key="5">
    <source>
        <dbReference type="ARBA" id="ARBA00023136"/>
    </source>
</evidence>
<keyword evidence="11" id="KW-1185">Reference proteome</keyword>
<feature type="compositionally biased region" description="Polar residues" evidence="8">
    <location>
        <begin position="1"/>
        <end position="11"/>
    </location>
</feature>
<feature type="compositionally biased region" description="Basic and acidic residues" evidence="8">
    <location>
        <begin position="29"/>
        <end position="46"/>
    </location>
</feature>
<comment type="subcellular location">
    <subcellularLocation>
        <location evidence="1">Membrane</location>
        <topology evidence="1">Single-pass membrane protein</topology>
    </subcellularLocation>
</comment>
<evidence type="ECO:0000256" key="8">
    <source>
        <dbReference type="SAM" id="MobiDB-lite"/>
    </source>
</evidence>
<reference evidence="10 11" key="1">
    <citation type="submission" date="2007-11" db="EMBL/GenBank/DDBJ databases">
        <authorList>
            <person name="Wagner-Dobler I."/>
            <person name="Ferriera S."/>
            <person name="Johnson J."/>
            <person name="Kravitz S."/>
            <person name="Beeson K."/>
            <person name="Sutton G."/>
            <person name="Rogers Y.-H."/>
            <person name="Friedman R."/>
            <person name="Frazier M."/>
            <person name="Venter J.C."/>
        </authorList>
    </citation>
    <scope>NUCLEOTIDE SEQUENCE [LARGE SCALE GENOMIC DNA]</scope>
    <source>
        <strain evidence="10 11">HEL-45</strain>
    </source>
</reference>
<dbReference type="NCBIfam" id="TIGR01933">
    <property type="entry name" value="hflK"/>
    <property type="match status" value="1"/>
</dbReference>
<dbReference type="EMBL" id="ABID01000002">
    <property type="protein sequence ID" value="EDQ05226.1"/>
    <property type="molecule type" value="Genomic_DNA"/>
</dbReference>
<evidence type="ECO:0000256" key="4">
    <source>
        <dbReference type="ARBA" id="ARBA00022989"/>
    </source>
</evidence>
<comment type="caution">
    <text evidence="10">The sequence shown here is derived from an EMBL/GenBank/DDBJ whole genome shotgun (WGS) entry which is preliminary data.</text>
</comment>
<dbReference type="Gene3D" id="3.30.479.30">
    <property type="entry name" value="Band 7 domain"/>
    <property type="match status" value="1"/>
</dbReference>
<feature type="region of interest" description="Disordered" evidence="8">
    <location>
        <begin position="78"/>
        <end position="100"/>
    </location>
</feature>
<proteinExistence type="inferred from homology"/>
<feature type="compositionally biased region" description="Gly residues" evidence="8">
    <location>
        <begin position="17"/>
        <end position="28"/>
    </location>
</feature>
<feature type="coiled-coil region" evidence="7">
    <location>
        <begin position="296"/>
        <end position="323"/>
    </location>
</feature>
<dbReference type="InterPro" id="IPR001107">
    <property type="entry name" value="Band_7"/>
</dbReference>
<evidence type="ECO:0000256" key="1">
    <source>
        <dbReference type="ARBA" id="ARBA00004167"/>
    </source>
</evidence>